<comment type="catalytic activity">
    <reaction evidence="4">
        <text>biotin + L-lysyl-[protein] + ATP = N(6)-biotinyl-L-lysyl-[protein] + AMP + diphosphate + H(+)</text>
        <dbReference type="Rhea" id="RHEA:11756"/>
        <dbReference type="Rhea" id="RHEA-COMP:9752"/>
        <dbReference type="Rhea" id="RHEA-COMP:10505"/>
        <dbReference type="ChEBI" id="CHEBI:15378"/>
        <dbReference type="ChEBI" id="CHEBI:29969"/>
        <dbReference type="ChEBI" id="CHEBI:30616"/>
        <dbReference type="ChEBI" id="CHEBI:33019"/>
        <dbReference type="ChEBI" id="CHEBI:57586"/>
        <dbReference type="ChEBI" id="CHEBI:83144"/>
        <dbReference type="ChEBI" id="CHEBI:456215"/>
        <dbReference type="EC" id="6.3.4.15"/>
    </reaction>
</comment>
<dbReference type="Pfam" id="PF02237">
    <property type="entry name" value="BPL_C"/>
    <property type="match status" value="1"/>
</dbReference>
<feature type="domain" description="BPL/LPL catalytic" evidence="6">
    <location>
        <begin position="14"/>
        <end position="208"/>
    </location>
</feature>
<dbReference type="HOGENOM" id="CLU_051096_3_0_5"/>
<dbReference type="eggNOG" id="COG0340">
    <property type="taxonomic scope" value="Bacteria"/>
</dbReference>
<dbReference type="Gene3D" id="3.30.930.10">
    <property type="entry name" value="Bira Bifunctional Protein, Domain 2"/>
    <property type="match status" value="1"/>
</dbReference>
<dbReference type="GO" id="GO:0004077">
    <property type="term" value="F:biotin--[biotin carboxyl-carrier protein] ligase activity"/>
    <property type="evidence" value="ECO:0007669"/>
    <property type="project" value="UniProtKB-EC"/>
</dbReference>
<dbReference type="AlphaFoldDB" id="S5Y1J0"/>
<name>S5Y1J0_PARAH</name>
<evidence type="ECO:0000259" key="6">
    <source>
        <dbReference type="PROSITE" id="PS51733"/>
    </source>
</evidence>
<dbReference type="InterPro" id="IPR045864">
    <property type="entry name" value="aa-tRNA-synth_II/BPL/LPL"/>
</dbReference>
<dbReference type="KEGG" id="pami:JCM7686_2492"/>
<dbReference type="PANTHER" id="PTHR12835">
    <property type="entry name" value="BIOTIN PROTEIN LIGASE"/>
    <property type="match status" value="1"/>
</dbReference>
<dbReference type="PROSITE" id="PS51733">
    <property type="entry name" value="BPL_LPL_CATALYTIC"/>
    <property type="match status" value="1"/>
</dbReference>
<dbReference type="PANTHER" id="PTHR12835:SF5">
    <property type="entry name" value="BIOTIN--PROTEIN LIGASE"/>
    <property type="match status" value="1"/>
</dbReference>
<keyword evidence="1 7" id="KW-0436">Ligase</keyword>
<dbReference type="InterPro" id="IPR004143">
    <property type="entry name" value="BPL_LPL_catalytic"/>
</dbReference>
<dbReference type="InterPro" id="IPR004408">
    <property type="entry name" value="Biotin_CoA_COase_ligase"/>
</dbReference>
<evidence type="ECO:0000313" key="7">
    <source>
        <dbReference type="EMBL" id="AGT09560.1"/>
    </source>
</evidence>
<protein>
    <recommendedName>
        <fullName evidence="3">biotin--[biotin carboxyl-carrier protein] ligase</fullName>
        <ecNumber evidence="3">6.3.4.15</ecNumber>
    </recommendedName>
</protein>
<feature type="region of interest" description="Disordered" evidence="5">
    <location>
        <begin position="1"/>
        <end position="24"/>
    </location>
</feature>
<dbReference type="PATRIC" id="fig|1367847.3.peg.2494"/>
<sequence>MLARPLPQPRPREPSQSPTPLSEGWPDGVARFVLASIGSTNAEGLRLAPTLSGPAWILTLDQTAGRGRRGRGWTMPAGNFAGTLVTRPKGGLAVAAQLSFVAALALYDALAQAAGPSVRLAIKWPNDVLLNGGKVAGILLESAGTASEQPAVAVGIGINLAAAPPPELVEPGAVLPVSVLGESGFAVPPEDFLDLLAPAFARWQHQLETFGFAPIRTAWLQRAARLGEVIIARTGGTETEGVFEGIDEAGALVLMTAEGRKVIPAADVYFQGAR</sequence>
<gene>
    <name evidence="7" type="ORF">JCM7686_2492</name>
</gene>
<dbReference type="GO" id="GO:0005737">
    <property type="term" value="C:cytoplasm"/>
    <property type="evidence" value="ECO:0007669"/>
    <property type="project" value="TreeGrafter"/>
</dbReference>
<keyword evidence="2" id="KW-0092">Biotin</keyword>
<dbReference type="Pfam" id="PF03099">
    <property type="entry name" value="BPL_LplA_LipB"/>
    <property type="match status" value="1"/>
</dbReference>
<dbReference type="Proteomes" id="UP000015480">
    <property type="component" value="Chromosome"/>
</dbReference>
<evidence type="ECO:0000256" key="4">
    <source>
        <dbReference type="ARBA" id="ARBA00047846"/>
    </source>
</evidence>
<accession>S5Y1J0</accession>
<proteinExistence type="predicted"/>
<evidence type="ECO:0000256" key="5">
    <source>
        <dbReference type="SAM" id="MobiDB-lite"/>
    </source>
</evidence>
<keyword evidence="8" id="KW-1185">Reference proteome</keyword>
<dbReference type="EMBL" id="CP006650">
    <property type="protein sequence ID" value="AGT09560.1"/>
    <property type="molecule type" value="Genomic_DNA"/>
</dbReference>
<dbReference type="EC" id="6.3.4.15" evidence="3"/>
<reference evidence="7 8" key="1">
    <citation type="journal article" date="2014" name="BMC Genomics">
        <title>Architecture and functions of a multipartite genome of the methylotrophic bacterium Paracoccus aminophilus JCM 7686, containing primary and secondary chromids.</title>
        <authorList>
            <person name="Dziewit L."/>
            <person name="Czarnecki J."/>
            <person name="Wibberg D."/>
            <person name="Radlinska M."/>
            <person name="Mrozek P."/>
            <person name="Szymczak M."/>
            <person name="Schluter A."/>
            <person name="Puhler A."/>
            <person name="Bartosik D."/>
        </authorList>
    </citation>
    <scope>NUCLEOTIDE SEQUENCE [LARGE SCALE GENOMIC DNA]</scope>
    <source>
        <strain evidence="7">JCM 7686</strain>
    </source>
</reference>
<evidence type="ECO:0000256" key="1">
    <source>
        <dbReference type="ARBA" id="ARBA00022598"/>
    </source>
</evidence>
<evidence type="ECO:0000256" key="2">
    <source>
        <dbReference type="ARBA" id="ARBA00023267"/>
    </source>
</evidence>
<dbReference type="InterPro" id="IPR003142">
    <property type="entry name" value="BPL_C"/>
</dbReference>
<dbReference type="Gene3D" id="2.30.30.100">
    <property type="match status" value="1"/>
</dbReference>
<evidence type="ECO:0000313" key="8">
    <source>
        <dbReference type="Proteomes" id="UP000015480"/>
    </source>
</evidence>
<dbReference type="NCBIfam" id="TIGR00121">
    <property type="entry name" value="birA_ligase"/>
    <property type="match status" value="1"/>
</dbReference>
<evidence type="ECO:0000256" key="3">
    <source>
        <dbReference type="ARBA" id="ARBA00024227"/>
    </source>
</evidence>
<organism evidence="7 8">
    <name type="scientific">Paracoccus aminophilus JCM 7686</name>
    <dbReference type="NCBI Taxonomy" id="1367847"/>
    <lineage>
        <taxon>Bacteria</taxon>
        <taxon>Pseudomonadati</taxon>
        <taxon>Pseudomonadota</taxon>
        <taxon>Alphaproteobacteria</taxon>
        <taxon>Rhodobacterales</taxon>
        <taxon>Paracoccaceae</taxon>
        <taxon>Paracoccus</taxon>
    </lineage>
</organism>
<dbReference type="STRING" id="1367847.JCM7686_2492"/>
<dbReference type="SUPFAM" id="SSF55681">
    <property type="entry name" value="Class II aaRS and biotin synthetases"/>
    <property type="match status" value="1"/>
</dbReference>